<evidence type="ECO:0000313" key="3">
    <source>
        <dbReference type="Proteomes" id="UP000622475"/>
    </source>
</evidence>
<gene>
    <name evidence="2" type="ORF">IRJ16_08865</name>
</gene>
<dbReference type="InterPro" id="IPR052533">
    <property type="entry name" value="WalJ/YycJ-like"/>
</dbReference>
<evidence type="ECO:0000259" key="1">
    <source>
        <dbReference type="SMART" id="SM00849"/>
    </source>
</evidence>
<dbReference type="PANTHER" id="PTHR47619:SF1">
    <property type="entry name" value="EXODEOXYRIBONUCLEASE WALJ"/>
    <property type="match status" value="1"/>
</dbReference>
<dbReference type="InterPro" id="IPR036866">
    <property type="entry name" value="RibonucZ/Hydroxyglut_hydro"/>
</dbReference>
<dbReference type="AlphaFoldDB" id="A0A929L2F7"/>
<dbReference type="Pfam" id="PF12706">
    <property type="entry name" value="Lactamase_B_2"/>
    <property type="match status" value="1"/>
</dbReference>
<reference evidence="2" key="1">
    <citation type="submission" date="2020-10" db="EMBL/GenBank/DDBJ databases">
        <title>Mucilaginibacter mali sp. nov., isolated from rhizosphere soil of apple orchard.</title>
        <authorList>
            <person name="Lee J.-S."/>
            <person name="Kim H.S."/>
            <person name="Kim J.-S."/>
        </authorList>
    </citation>
    <scope>NUCLEOTIDE SEQUENCE</scope>
    <source>
        <strain evidence="2">KCTC 22746</strain>
    </source>
</reference>
<evidence type="ECO:0000313" key="2">
    <source>
        <dbReference type="EMBL" id="MBE9661996.1"/>
    </source>
</evidence>
<keyword evidence="3" id="KW-1185">Reference proteome</keyword>
<dbReference type="EMBL" id="JADFFL010000003">
    <property type="protein sequence ID" value="MBE9661996.1"/>
    <property type="molecule type" value="Genomic_DNA"/>
</dbReference>
<dbReference type="PANTHER" id="PTHR47619">
    <property type="entry name" value="METALLO-HYDROLASE YYCJ-RELATED"/>
    <property type="match status" value="1"/>
</dbReference>
<name>A0A929L2F7_9SPHI</name>
<accession>A0A929L2F7</accession>
<proteinExistence type="predicted"/>
<dbReference type="Gene3D" id="3.60.15.10">
    <property type="entry name" value="Ribonuclease Z/Hydroxyacylglutathione hydrolase-like"/>
    <property type="match status" value="1"/>
</dbReference>
<dbReference type="InterPro" id="IPR001279">
    <property type="entry name" value="Metallo-B-lactamas"/>
</dbReference>
<dbReference type="RefSeq" id="WP_194111194.1">
    <property type="nucleotide sequence ID" value="NZ_JADFFL010000003.1"/>
</dbReference>
<protein>
    <submittedName>
        <fullName evidence="2">MBL fold metallo-hydrolase</fullName>
    </submittedName>
</protein>
<dbReference type="Proteomes" id="UP000622475">
    <property type="component" value="Unassembled WGS sequence"/>
</dbReference>
<dbReference type="SMART" id="SM00849">
    <property type="entry name" value="Lactamase_B"/>
    <property type="match status" value="1"/>
</dbReference>
<organism evidence="2 3">
    <name type="scientific">Mucilaginibacter myungsuensis</name>
    <dbReference type="NCBI Taxonomy" id="649104"/>
    <lineage>
        <taxon>Bacteria</taxon>
        <taxon>Pseudomonadati</taxon>
        <taxon>Bacteroidota</taxon>
        <taxon>Sphingobacteriia</taxon>
        <taxon>Sphingobacteriales</taxon>
        <taxon>Sphingobacteriaceae</taxon>
        <taxon>Mucilaginibacter</taxon>
    </lineage>
</organism>
<comment type="caution">
    <text evidence="2">The sequence shown here is derived from an EMBL/GenBank/DDBJ whole genome shotgun (WGS) entry which is preliminary data.</text>
</comment>
<feature type="domain" description="Metallo-beta-lactamase" evidence="1">
    <location>
        <begin position="13"/>
        <end position="193"/>
    </location>
</feature>
<dbReference type="SUPFAM" id="SSF56281">
    <property type="entry name" value="Metallo-hydrolase/oxidoreductase"/>
    <property type="match status" value="1"/>
</dbReference>
<sequence>MSVYICSLNSGSNGNCYYVGDERDAVLIDAGLSCRETEKRMLRAGLSMSKVRAIFVSHEHSDHIRGIPVIAKKYDLPVYITQGTFSNSSFLRLELDRQYFVRLTAFAEVRIGDLCITAFPKIHDAMDPHSFIVTRGDIKIGIFTDLGRCCDNLIAYFKQCHAAFLEANYDEAMLDGGRYPWHLKQRIRGGRGHISNREALQLFLDHRPPHLSHLLLAHLSQDNNCPDLVQRLFNDHANGVHVTVASRHVESAVYCIGTDSIGAEVRKVEQLVFGF</sequence>